<dbReference type="AlphaFoldDB" id="A0ABD3NLD7"/>
<dbReference type="InterPro" id="IPR020816">
    <property type="entry name" value="Histone-like_DNA-bd_CS"/>
</dbReference>
<gene>
    <name evidence="3" type="ORF">HJC23_010631</name>
</gene>
<proteinExistence type="inferred from homology"/>
<dbReference type="PRINTS" id="PR01727">
    <property type="entry name" value="DNABINDINGHU"/>
</dbReference>
<evidence type="ECO:0000313" key="4">
    <source>
        <dbReference type="Proteomes" id="UP001516023"/>
    </source>
</evidence>
<dbReference type="Proteomes" id="UP001516023">
    <property type="component" value="Unassembled WGS sequence"/>
</dbReference>
<dbReference type="SUPFAM" id="SSF47729">
    <property type="entry name" value="IHF-like DNA-binding proteins"/>
    <property type="match status" value="1"/>
</dbReference>
<protein>
    <submittedName>
        <fullName evidence="3">Uncharacterized protein</fullName>
    </submittedName>
</protein>
<name>A0ABD3NLD7_9STRA</name>
<evidence type="ECO:0000256" key="1">
    <source>
        <dbReference type="ARBA" id="ARBA00023125"/>
    </source>
</evidence>
<evidence type="ECO:0000313" key="3">
    <source>
        <dbReference type="EMBL" id="KAL3776363.1"/>
    </source>
</evidence>
<dbReference type="InterPro" id="IPR010992">
    <property type="entry name" value="IHF-like_DNA-bd_dom_sf"/>
</dbReference>
<dbReference type="PROSITE" id="PS00045">
    <property type="entry name" value="HISTONE_LIKE"/>
    <property type="match status" value="1"/>
</dbReference>
<dbReference type="PANTHER" id="PTHR33175:SF3">
    <property type="entry name" value="DNA-BINDING PROTEIN HU-BETA"/>
    <property type="match status" value="1"/>
</dbReference>
<comment type="similarity">
    <text evidence="2">Belongs to the bacterial histone-like protein family.</text>
</comment>
<comment type="caution">
    <text evidence="3">The sequence shown here is derived from an EMBL/GenBank/DDBJ whole genome shotgun (WGS) entry which is preliminary data.</text>
</comment>
<organism evidence="3 4">
    <name type="scientific">Cyclotella cryptica</name>
    <dbReference type="NCBI Taxonomy" id="29204"/>
    <lineage>
        <taxon>Eukaryota</taxon>
        <taxon>Sar</taxon>
        <taxon>Stramenopiles</taxon>
        <taxon>Ochrophyta</taxon>
        <taxon>Bacillariophyta</taxon>
        <taxon>Coscinodiscophyceae</taxon>
        <taxon>Thalassiosirophycidae</taxon>
        <taxon>Stephanodiscales</taxon>
        <taxon>Stephanodiscaceae</taxon>
        <taxon>Cyclotella</taxon>
    </lineage>
</organism>
<dbReference type="Pfam" id="PF00216">
    <property type="entry name" value="Bac_DNA_binding"/>
    <property type="match status" value="1"/>
</dbReference>
<dbReference type="CDD" id="cd13831">
    <property type="entry name" value="HU"/>
    <property type="match status" value="1"/>
</dbReference>
<keyword evidence="4" id="KW-1185">Reference proteome</keyword>
<dbReference type="Gene3D" id="4.10.520.10">
    <property type="entry name" value="IHF-like DNA-binding proteins"/>
    <property type="match status" value="1"/>
</dbReference>
<accession>A0ABD3NLD7</accession>
<dbReference type="GO" id="GO:0003677">
    <property type="term" value="F:DNA binding"/>
    <property type="evidence" value="ECO:0007669"/>
    <property type="project" value="UniProtKB-KW"/>
</dbReference>
<dbReference type="InterPro" id="IPR000119">
    <property type="entry name" value="Hist_DNA-bd"/>
</dbReference>
<keyword evidence="1" id="KW-0238">DNA-binding</keyword>
<dbReference type="SMART" id="SM00411">
    <property type="entry name" value="BHL"/>
    <property type="match status" value="1"/>
</dbReference>
<evidence type="ECO:0000256" key="2">
    <source>
        <dbReference type="RuleBase" id="RU003939"/>
    </source>
</evidence>
<reference evidence="3 4" key="1">
    <citation type="journal article" date="2020" name="G3 (Bethesda)">
        <title>Improved Reference Genome for Cyclotella cryptica CCMP332, a Model for Cell Wall Morphogenesis, Salinity Adaptation, and Lipid Production in Diatoms (Bacillariophyta).</title>
        <authorList>
            <person name="Roberts W.R."/>
            <person name="Downey K.M."/>
            <person name="Ruck E.C."/>
            <person name="Traller J.C."/>
            <person name="Alverson A.J."/>
        </authorList>
    </citation>
    <scope>NUCLEOTIDE SEQUENCE [LARGE SCALE GENOMIC DNA]</scope>
    <source>
        <strain evidence="3 4">CCMP332</strain>
    </source>
</reference>
<dbReference type="EMBL" id="JABMIG020000496">
    <property type="protein sequence ID" value="KAL3776363.1"/>
    <property type="molecule type" value="Genomic_DNA"/>
</dbReference>
<dbReference type="PANTHER" id="PTHR33175">
    <property type="entry name" value="DNA-BINDING PROTEIN HU"/>
    <property type="match status" value="1"/>
</dbReference>
<sequence length="183" mass="19991">MIRAIEEWREVNRNASIMIHRLLFLLGILVSMVATSTAFTSTPTQRLKGSCSPSQRTVTELHATKKAAAKSKSKSKAKTETEDVDDDVVNFRKAEFVAAVAEKTGMTKGDSEKALSAVLNIIASEVSNGKRISLPGFGTFKLSYRAARKGRNPKTGEEIDIKASYTPSFSASKTFKDMANPDR</sequence>